<organism evidence="1 2">
    <name type="scientific">Martelella alba</name>
    <dbReference type="NCBI Taxonomy" id="2590451"/>
    <lineage>
        <taxon>Bacteria</taxon>
        <taxon>Pseudomonadati</taxon>
        <taxon>Pseudomonadota</taxon>
        <taxon>Alphaproteobacteria</taxon>
        <taxon>Hyphomicrobiales</taxon>
        <taxon>Aurantimonadaceae</taxon>
        <taxon>Martelella</taxon>
    </lineage>
</organism>
<reference evidence="1 2" key="1">
    <citation type="submission" date="2019-06" db="EMBL/GenBank/DDBJ databases">
        <authorList>
            <person name="Li M."/>
        </authorList>
    </citation>
    <scope>NUCLEOTIDE SEQUENCE [LARGE SCALE GENOMIC DNA]</scope>
    <source>
        <strain evidence="1 2">BGMRC2036</strain>
    </source>
</reference>
<proteinExistence type="predicted"/>
<dbReference type="Proteomes" id="UP000318801">
    <property type="component" value="Unassembled WGS sequence"/>
</dbReference>
<gene>
    <name evidence="1" type="ORF">FJU08_01340</name>
</gene>
<dbReference type="AlphaFoldDB" id="A0A506UIU4"/>
<name>A0A506UIU4_9HYPH</name>
<evidence type="ECO:0000313" key="2">
    <source>
        <dbReference type="Proteomes" id="UP000318801"/>
    </source>
</evidence>
<dbReference type="RefSeq" id="WP_141147175.1">
    <property type="nucleotide sequence ID" value="NZ_VHLG01000001.1"/>
</dbReference>
<sequence>MKAQDLEQIVKGAANGDWSWFESADPSVKRAMDLKQARDAEDQKTIASAWARFADSPDGRKALERLFDTTLRRAVYFATLGLEPSSMAVFGAFREGQNSVAHEIARQIGLAENEAVKPRDV</sequence>
<accession>A0A506UIU4</accession>
<comment type="caution">
    <text evidence="1">The sequence shown here is derived from an EMBL/GenBank/DDBJ whole genome shotgun (WGS) entry which is preliminary data.</text>
</comment>
<dbReference type="OrthoDB" id="8448998at2"/>
<keyword evidence="2" id="KW-1185">Reference proteome</keyword>
<protein>
    <submittedName>
        <fullName evidence="1">Uncharacterized protein</fullName>
    </submittedName>
</protein>
<dbReference type="EMBL" id="VHLG01000001">
    <property type="protein sequence ID" value="TPW33237.1"/>
    <property type="molecule type" value="Genomic_DNA"/>
</dbReference>
<evidence type="ECO:0000313" key="1">
    <source>
        <dbReference type="EMBL" id="TPW33237.1"/>
    </source>
</evidence>